<sequence>MTFVHSPSDSGANLPQGVRYHPKDTQNLHSRSHPGTQANSPNTSSHSSPQATAVPSKRRRKTNNPSVVSPPRALGRMPVIIAKDRRSAHYISLTWQSVIEKAQEIYIRDLEGKCYLL</sequence>
<evidence type="ECO:0000313" key="2">
    <source>
        <dbReference type="EMBL" id="KAF2192084.1"/>
    </source>
</evidence>
<dbReference type="EMBL" id="ML994616">
    <property type="protein sequence ID" value="KAF2192084.1"/>
    <property type="molecule type" value="Genomic_DNA"/>
</dbReference>
<evidence type="ECO:0000313" key="3">
    <source>
        <dbReference type="Proteomes" id="UP000800200"/>
    </source>
</evidence>
<dbReference type="Proteomes" id="UP000800200">
    <property type="component" value="Unassembled WGS sequence"/>
</dbReference>
<gene>
    <name evidence="2" type="ORF">K469DRAFT_696124</name>
</gene>
<organism evidence="2 3">
    <name type="scientific">Zopfia rhizophila CBS 207.26</name>
    <dbReference type="NCBI Taxonomy" id="1314779"/>
    <lineage>
        <taxon>Eukaryota</taxon>
        <taxon>Fungi</taxon>
        <taxon>Dikarya</taxon>
        <taxon>Ascomycota</taxon>
        <taxon>Pezizomycotina</taxon>
        <taxon>Dothideomycetes</taxon>
        <taxon>Dothideomycetes incertae sedis</taxon>
        <taxon>Zopfiaceae</taxon>
        <taxon>Zopfia</taxon>
    </lineage>
</organism>
<evidence type="ECO:0000256" key="1">
    <source>
        <dbReference type="SAM" id="MobiDB-lite"/>
    </source>
</evidence>
<feature type="region of interest" description="Disordered" evidence="1">
    <location>
        <begin position="1"/>
        <end position="72"/>
    </location>
</feature>
<dbReference type="AlphaFoldDB" id="A0A6A6EKD2"/>
<proteinExistence type="predicted"/>
<reference evidence="2" key="1">
    <citation type="journal article" date="2020" name="Stud. Mycol.">
        <title>101 Dothideomycetes genomes: a test case for predicting lifestyles and emergence of pathogens.</title>
        <authorList>
            <person name="Haridas S."/>
            <person name="Albert R."/>
            <person name="Binder M."/>
            <person name="Bloem J."/>
            <person name="Labutti K."/>
            <person name="Salamov A."/>
            <person name="Andreopoulos B."/>
            <person name="Baker S."/>
            <person name="Barry K."/>
            <person name="Bills G."/>
            <person name="Bluhm B."/>
            <person name="Cannon C."/>
            <person name="Castanera R."/>
            <person name="Culley D."/>
            <person name="Daum C."/>
            <person name="Ezra D."/>
            <person name="Gonzalez J."/>
            <person name="Henrissat B."/>
            <person name="Kuo A."/>
            <person name="Liang C."/>
            <person name="Lipzen A."/>
            <person name="Lutzoni F."/>
            <person name="Magnuson J."/>
            <person name="Mondo S."/>
            <person name="Nolan M."/>
            <person name="Ohm R."/>
            <person name="Pangilinan J."/>
            <person name="Park H.-J."/>
            <person name="Ramirez L."/>
            <person name="Alfaro M."/>
            <person name="Sun H."/>
            <person name="Tritt A."/>
            <person name="Yoshinaga Y."/>
            <person name="Zwiers L.-H."/>
            <person name="Turgeon B."/>
            <person name="Goodwin S."/>
            <person name="Spatafora J."/>
            <person name="Crous P."/>
            <person name="Grigoriev I."/>
        </authorList>
    </citation>
    <scope>NUCLEOTIDE SEQUENCE</scope>
    <source>
        <strain evidence="2">CBS 207.26</strain>
    </source>
</reference>
<feature type="compositionally biased region" description="Polar residues" evidence="1">
    <location>
        <begin position="1"/>
        <end position="13"/>
    </location>
</feature>
<name>A0A6A6EKD2_9PEZI</name>
<accession>A0A6A6EKD2</accession>
<keyword evidence="3" id="KW-1185">Reference proteome</keyword>
<protein>
    <submittedName>
        <fullName evidence="2">Uncharacterized protein</fullName>
    </submittedName>
</protein>
<feature type="compositionally biased region" description="Polar residues" evidence="1">
    <location>
        <begin position="27"/>
        <end position="53"/>
    </location>
</feature>